<evidence type="ECO:0000313" key="2">
    <source>
        <dbReference type="EMBL" id="OBA27027.1"/>
    </source>
</evidence>
<comment type="caution">
    <text evidence="2">The sequence shown here is derived from an EMBL/GenBank/DDBJ whole genome shotgun (WGS) entry which is preliminary data.</text>
</comment>
<name>A0A1B7TE69_9ASCO</name>
<keyword evidence="3" id="KW-1185">Reference proteome</keyword>
<gene>
    <name evidence="2" type="ORF">HANVADRAFT_52580</name>
</gene>
<evidence type="ECO:0000313" key="3">
    <source>
        <dbReference type="Proteomes" id="UP000092321"/>
    </source>
</evidence>
<protein>
    <submittedName>
        <fullName evidence="2">Uncharacterized protein</fullName>
    </submittedName>
</protein>
<dbReference type="AlphaFoldDB" id="A0A1B7TE69"/>
<organism evidence="2 3">
    <name type="scientific">Hanseniaspora valbyensis NRRL Y-1626</name>
    <dbReference type="NCBI Taxonomy" id="766949"/>
    <lineage>
        <taxon>Eukaryota</taxon>
        <taxon>Fungi</taxon>
        <taxon>Dikarya</taxon>
        <taxon>Ascomycota</taxon>
        <taxon>Saccharomycotina</taxon>
        <taxon>Saccharomycetes</taxon>
        <taxon>Saccharomycodales</taxon>
        <taxon>Saccharomycodaceae</taxon>
        <taxon>Hanseniaspora</taxon>
    </lineage>
</organism>
<accession>A0A1B7TE69</accession>
<sequence length="222" mass="25282">MITNTVVVTLKDEDENNFQSFDDFVEVVLMELQFEIDDLEQLIIDKNLHLVKLANFFKKLLFVSKDLELSERIYSILKVNKRLHNVAYSLKDTIIESKDEYNYLQLPEDFSSKLLISPPHTPIYGAFNPLLAEESPVKRSKFNDELLKHSIKIGDNTVALLNASKSGVNITLTNCCDKNEDGEEEEEKDEEGAATLKDDTLNITHANATMPPKSIFDEIDQV</sequence>
<evidence type="ECO:0000256" key="1">
    <source>
        <dbReference type="SAM" id="MobiDB-lite"/>
    </source>
</evidence>
<feature type="compositionally biased region" description="Acidic residues" evidence="1">
    <location>
        <begin position="180"/>
        <end position="192"/>
    </location>
</feature>
<dbReference type="EMBL" id="LXPE01000011">
    <property type="protein sequence ID" value="OBA27027.1"/>
    <property type="molecule type" value="Genomic_DNA"/>
</dbReference>
<proteinExistence type="predicted"/>
<feature type="region of interest" description="Disordered" evidence="1">
    <location>
        <begin position="179"/>
        <end position="222"/>
    </location>
</feature>
<reference evidence="3" key="1">
    <citation type="journal article" date="2016" name="Proc. Natl. Acad. Sci. U.S.A.">
        <title>Comparative genomics of biotechnologically important yeasts.</title>
        <authorList>
            <person name="Riley R."/>
            <person name="Haridas S."/>
            <person name="Wolfe K.H."/>
            <person name="Lopes M.R."/>
            <person name="Hittinger C.T."/>
            <person name="Goeker M."/>
            <person name="Salamov A.A."/>
            <person name="Wisecaver J.H."/>
            <person name="Long T.M."/>
            <person name="Calvey C.H."/>
            <person name="Aerts A.L."/>
            <person name="Barry K.W."/>
            <person name="Choi C."/>
            <person name="Clum A."/>
            <person name="Coughlan A.Y."/>
            <person name="Deshpande S."/>
            <person name="Douglass A.P."/>
            <person name="Hanson S.J."/>
            <person name="Klenk H.-P."/>
            <person name="LaButti K.M."/>
            <person name="Lapidus A."/>
            <person name="Lindquist E.A."/>
            <person name="Lipzen A.M."/>
            <person name="Meier-Kolthoff J.P."/>
            <person name="Ohm R.A."/>
            <person name="Otillar R.P."/>
            <person name="Pangilinan J.L."/>
            <person name="Peng Y."/>
            <person name="Rokas A."/>
            <person name="Rosa C.A."/>
            <person name="Scheuner C."/>
            <person name="Sibirny A.A."/>
            <person name="Slot J.C."/>
            <person name="Stielow J.B."/>
            <person name="Sun H."/>
            <person name="Kurtzman C.P."/>
            <person name="Blackwell M."/>
            <person name="Grigoriev I.V."/>
            <person name="Jeffries T.W."/>
        </authorList>
    </citation>
    <scope>NUCLEOTIDE SEQUENCE [LARGE SCALE GENOMIC DNA]</scope>
    <source>
        <strain evidence="3">NRRL Y-1626</strain>
    </source>
</reference>
<dbReference type="Proteomes" id="UP000092321">
    <property type="component" value="Unassembled WGS sequence"/>
</dbReference>